<sequence length="286" mass="31383">MTEQNSVPAAGAAATTDRSDRILPVTRWVAIIIVPFLVAAAFLLFVFPNQSGELFAWQIDPPLSAYMLASAYVGGIWFFGRAGAARKWHRLAPGYPAVTVFAGALLVATLIHLDRFSQNLSFYTWITLYATTPFIVAALWWVQRRYADPRPDTPETYVPAWVRWAVAVIGTGALLFGASMWVAADAIIPHWAWDLTPLTAKVTGAVLALTAVVGYGMLADARWSSFRILFQAQLVSLAAIIVSMFLGADALYPDRPMTWAFIALIAAASVLYLGLTVWMERRLRAG</sequence>
<feature type="transmembrane region" description="Helical" evidence="1">
    <location>
        <begin position="228"/>
        <end position="247"/>
    </location>
</feature>
<evidence type="ECO:0000313" key="3">
    <source>
        <dbReference type="Proteomes" id="UP000537775"/>
    </source>
</evidence>
<gene>
    <name evidence="2" type="ORF">HD594_001431</name>
</gene>
<comment type="caution">
    <text evidence="2">The sequence shown here is derived from an EMBL/GenBank/DDBJ whole genome shotgun (WGS) entry which is preliminary data.</text>
</comment>
<keyword evidence="1" id="KW-0472">Membrane</keyword>
<dbReference type="AlphaFoldDB" id="A0A7X0FP57"/>
<feature type="transmembrane region" description="Helical" evidence="1">
    <location>
        <begin position="123"/>
        <end position="142"/>
    </location>
</feature>
<feature type="transmembrane region" description="Helical" evidence="1">
    <location>
        <begin position="162"/>
        <end position="182"/>
    </location>
</feature>
<keyword evidence="3" id="KW-1185">Reference proteome</keyword>
<dbReference type="EMBL" id="JACHML010000001">
    <property type="protein sequence ID" value="MBB6391118.1"/>
    <property type="molecule type" value="Genomic_DNA"/>
</dbReference>
<evidence type="ECO:0000256" key="1">
    <source>
        <dbReference type="SAM" id="Phobius"/>
    </source>
</evidence>
<accession>A0A7X0FP57</accession>
<organism evidence="2 3">
    <name type="scientific">Microbacterium thalassium</name>
    <dbReference type="NCBI Taxonomy" id="362649"/>
    <lineage>
        <taxon>Bacteria</taxon>
        <taxon>Bacillati</taxon>
        <taxon>Actinomycetota</taxon>
        <taxon>Actinomycetes</taxon>
        <taxon>Micrococcales</taxon>
        <taxon>Microbacteriaceae</taxon>
        <taxon>Microbacterium</taxon>
    </lineage>
</organism>
<evidence type="ECO:0000313" key="2">
    <source>
        <dbReference type="EMBL" id="MBB6391118.1"/>
    </source>
</evidence>
<feature type="transmembrane region" description="Helical" evidence="1">
    <location>
        <begin position="28"/>
        <end position="47"/>
    </location>
</feature>
<proteinExistence type="predicted"/>
<keyword evidence="1" id="KW-1133">Transmembrane helix</keyword>
<keyword evidence="1" id="KW-0812">Transmembrane</keyword>
<name>A0A7X0FP57_9MICO</name>
<feature type="transmembrane region" description="Helical" evidence="1">
    <location>
        <begin position="259"/>
        <end position="279"/>
    </location>
</feature>
<feature type="transmembrane region" description="Helical" evidence="1">
    <location>
        <begin position="63"/>
        <end position="80"/>
    </location>
</feature>
<protein>
    <submittedName>
        <fullName evidence="2">Putative integral membrane protein</fullName>
    </submittedName>
</protein>
<feature type="transmembrane region" description="Helical" evidence="1">
    <location>
        <begin position="92"/>
        <end position="111"/>
    </location>
</feature>
<feature type="transmembrane region" description="Helical" evidence="1">
    <location>
        <begin position="202"/>
        <end position="221"/>
    </location>
</feature>
<dbReference type="RefSeq" id="WP_184750290.1">
    <property type="nucleotide sequence ID" value="NZ_BAAAJR010000010.1"/>
</dbReference>
<dbReference type="Proteomes" id="UP000537775">
    <property type="component" value="Unassembled WGS sequence"/>
</dbReference>
<reference evidence="2 3" key="1">
    <citation type="submission" date="2020-08" db="EMBL/GenBank/DDBJ databases">
        <title>Sequencing the genomes of 1000 actinobacteria strains.</title>
        <authorList>
            <person name="Klenk H.-P."/>
        </authorList>
    </citation>
    <scope>NUCLEOTIDE SEQUENCE [LARGE SCALE GENOMIC DNA]</scope>
    <source>
        <strain evidence="2 3">DSM 12511</strain>
    </source>
</reference>